<feature type="chain" id="PRO_5002431497" evidence="1">
    <location>
        <begin position="27"/>
        <end position="58"/>
    </location>
</feature>
<evidence type="ECO:0000313" key="2">
    <source>
        <dbReference type="EMBL" id="JAH17902.1"/>
    </source>
</evidence>
<organism evidence="2">
    <name type="scientific">Anguilla anguilla</name>
    <name type="common">European freshwater eel</name>
    <name type="synonym">Muraena anguilla</name>
    <dbReference type="NCBI Taxonomy" id="7936"/>
    <lineage>
        <taxon>Eukaryota</taxon>
        <taxon>Metazoa</taxon>
        <taxon>Chordata</taxon>
        <taxon>Craniata</taxon>
        <taxon>Vertebrata</taxon>
        <taxon>Euteleostomi</taxon>
        <taxon>Actinopterygii</taxon>
        <taxon>Neopterygii</taxon>
        <taxon>Teleostei</taxon>
        <taxon>Anguilliformes</taxon>
        <taxon>Anguillidae</taxon>
        <taxon>Anguilla</taxon>
    </lineage>
</organism>
<proteinExistence type="predicted"/>
<feature type="signal peptide" evidence="1">
    <location>
        <begin position="1"/>
        <end position="26"/>
    </location>
</feature>
<reference evidence="2" key="2">
    <citation type="journal article" date="2015" name="Fish Shellfish Immunol.">
        <title>Early steps in the European eel (Anguilla anguilla)-Vibrio vulnificus interaction in the gills: Role of the RtxA13 toxin.</title>
        <authorList>
            <person name="Callol A."/>
            <person name="Pajuelo D."/>
            <person name="Ebbesson L."/>
            <person name="Teles M."/>
            <person name="MacKenzie S."/>
            <person name="Amaro C."/>
        </authorList>
    </citation>
    <scope>NUCLEOTIDE SEQUENCE</scope>
</reference>
<name>A0A0E9QN47_ANGAN</name>
<accession>A0A0E9QN47</accession>
<reference evidence="2" key="1">
    <citation type="submission" date="2014-11" db="EMBL/GenBank/DDBJ databases">
        <authorList>
            <person name="Amaro Gonzalez C."/>
        </authorList>
    </citation>
    <scope>NUCLEOTIDE SEQUENCE</scope>
</reference>
<protein>
    <submittedName>
        <fullName evidence="2">Uncharacterized protein</fullName>
    </submittedName>
</protein>
<evidence type="ECO:0000256" key="1">
    <source>
        <dbReference type="SAM" id="SignalP"/>
    </source>
</evidence>
<sequence length="58" mass="6876">MFFLSSYNRILQILFLLSQSLLDSLSLSFSAYKVCIHTYAYIMLRILFSRLNNHLEIN</sequence>
<dbReference type="AlphaFoldDB" id="A0A0E9QN47"/>
<keyword evidence="1" id="KW-0732">Signal</keyword>
<dbReference type="EMBL" id="GBXM01090675">
    <property type="protein sequence ID" value="JAH17902.1"/>
    <property type="molecule type" value="Transcribed_RNA"/>
</dbReference>